<protein>
    <submittedName>
        <fullName evidence="2">Uncharacterized protein</fullName>
    </submittedName>
</protein>
<dbReference type="Proteomes" id="UP001187192">
    <property type="component" value="Unassembled WGS sequence"/>
</dbReference>
<keyword evidence="3" id="KW-1185">Reference proteome</keyword>
<dbReference type="GO" id="GO:0031982">
    <property type="term" value="C:vesicle"/>
    <property type="evidence" value="ECO:0007669"/>
    <property type="project" value="TreeGrafter"/>
</dbReference>
<dbReference type="GO" id="GO:0005737">
    <property type="term" value="C:cytoplasm"/>
    <property type="evidence" value="ECO:0007669"/>
    <property type="project" value="TreeGrafter"/>
</dbReference>
<evidence type="ECO:0000313" key="3">
    <source>
        <dbReference type="Proteomes" id="UP001187192"/>
    </source>
</evidence>
<comment type="caution">
    <text evidence="2">The sequence shown here is derived from an EMBL/GenBank/DDBJ whole genome shotgun (WGS) entry which is preliminary data.</text>
</comment>
<dbReference type="PANTHER" id="PTHR23172:SF69">
    <property type="entry name" value="CHAPERONE DNAJ-DOMAIN SUPERFAMILY PROTEIN"/>
    <property type="match status" value="1"/>
</dbReference>
<gene>
    <name evidence="2" type="ORF">TIFTF001_023662</name>
</gene>
<dbReference type="GO" id="GO:0072318">
    <property type="term" value="P:clathrin coat disassembly"/>
    <property type="evidence" value="ECO:0007669"/>
    <property type="project" value="TreeGrafter"/>
</dbReference>
<feature type="compositionally biased region" description="Acidic residues" evidence="1">
    <location>
        <begin position="104"/>
        <end position="127"/>
    </location>
</feature>
<dbReference type="GO" id="GO:0072583">
    <property type="term" value="P:clathrin-dependent endocytosis"/>
    <property type="evidence" value="ECO:0007669"/>
    <property type="project" value="TreeGrafter"/>
</dbReference>
<accession>A0AA88DCN0</accession>
<reference evidence="2" key="1">
    <citation type="submission" date="2023-07" db="EMBL/GenBank/DDBJ databases">
        <title>draft genome sequence of fig (Ficus carica).</title>
        <authorList>
            <person name="Takahashi T."/>
            <person name="Nishimura K."/>
        </authorList>
    </citation>
    <scope>NUCLEOTIDE SEQUENCE</scope>
</reference>
<evidence type="ECO:0000256" key="1">
    <source>
        <dbReference type="SAM" id="MobiDB-lite"/>
    </source>
</evidence>
<organism evidence="2 3">
    <name type="scientific">Ficus carica</name>
    <name type="common">Common fig</name>
    <dbReference type="NCBI Taxonomy" id="3494"/>
    <lineage>
        <taxon>Eukaryota</taxon>
        <taxon>Viridiplantae</taxon>
        <taxon>Streptophyta</taxon>
        <taxon>Embryophyta</taxon>
        <taxon>Tracheophyta</taxon>
        <taxon>Spermatophyta</taxon>
        <taxon>Magnoliopsida</taxon>
        <taxon>eudicotyledons</taxon>
        <taxon>Gunneridae</taxon>
        <taxon>Pentapetalae</taxon>
        <taxon>rosids</taxon>
        <taxon>fabids</taxon>
        <taxon>Rosales</taxon>
        <taxon>Moraceae</taxon>
        <taxon>Ficeae</taxon>
        <taxon>Ficus</taxon>
    </lineage>
</organism>
<dbReference type="SUPFAM" id="SSF46565">
    <property type="entry name" value="Chaperone J-domain"/>
    <property type="match status" value="1"/>
</dbReference>
<dbReference type="PANTHER" id="PTHR23172">
    <property type="entry name" value="AUXILIN/CYCLIN G-ASSOCIATED KINASE-RELATED"/>
    <property type="match status" value="1"/>
</dbReference>
<feature type="region of interest" description="Disordered" evidence="1">
    <location>
        <begin position="162"/>
        <end position="191"/>
    </location>
</feature>
<dbReference type="EMBL" id="BTGU01000052">
    <property type="protein sequence ID" value="GMN54533.1"/>
    <property type="molecule type" value="Genomic_DNA"/>
</dbReference>
<dbReference type="AlphaFoldDB" id="A0AA88DCN0"/>
<sequence>MQSNETSSSRKQNLPIFYGNRPSYAEHQFMETENNWSFGRSYFGFSRRVPSPETISLERDSNPSVKISMEDDVELNSPSSPVSSLCHDSSDDHAKSDSHADHVVEEEEELNEEDEEEDDDDDDDDDDEIMSSYVIEIGSDHREGTCDAIGIDEAIAWAKEKFQTHSSEKKLNTREEDNKESPKIDAGGRPNVRDFQEQQMQNEKGIVQSPEMEMRLQDKNIRLWSAGKETDIRLLLSTLHYILWPDSGWSAIPQTSIIESTKVKKAYQKARLCLHPDKLQQRGATLAQKYVAAKAFPILQMIKSPTSRFEWWSNLLNGDIDIEESVRYGHGLTSLRPANCKDLGSSSLQSYRYDQCAPSVTTGMEVLTWSEARRNSPLISGSEEDYNDKKNAWSRRPPLTVERRWIQSGKSTFY</sequence>
<dbReference type="Gene3D" id="1.10.287.110">
    <property type="entry name" value="DnaJ domain"/>
    <property type="match status" value="1"/>
</dbReference>
<dbReference type="GO" id="GO:0030276">
    <property type="term" value="F:clathrin binding"/>
    <property type="evidence" value="ECO:0007669"/>
    <property type="project" value="TreeGrafter"/>
</dbReference>
<feature type="region of interest" description="Disordered" evidence="1">
    <location>
        <begin position="48"/>
        <end position="127"/>
    </location>
</feature>
<feature type="compositionally biased region" description="Basic and acidic residues" evidence="1">
    <location>
        <begin position="162"/>
        <end position="183"/>
    </location>
</feature>
<dbReference type="InterPro" id="IPR036869">
    <property type="entry name" value="J_dom_sf"/>
</dbReference>
<name>A0AA88DCN0_FICCA</name>
<proteinExistence type="predicted"/>
<feature type="compositionally biased region" description="Basic and acidic residues" evidence="1">
    <location>
        <begin position="88"/>
        <end position="103"/>
    </location>
</feature>
<evidence type="ECO:0000313" key="2">
    <source>
        <dbReference type="EMBL" id="GMN54533.1"/>
    </source>
</evidence>